<gene>
    <name evidence="2" type="ORF">H8711_06210</name>
</gene>
<protein>
    <recommendedName>
        <fullName evidence="1">DUF6774 domain-containing protein</fullName>
    </recommendedName>
</protein>
<keyword evidence="3" id="KW-1185">Reference proteome</keyword>
<sequence length="58" mass="6075">MNPCELTVAISALASSIARCLSDDELSLLAAVLTQLGDTLATISVQREICEAHTADTK</sequence>
<feature type="domain" description="DUF6774" evidence="1">
    <location>
        <begin position="23"/>
        <end position="50"/>
    </location>
</feature>
<comment type="caution">
    <text evidence="2">The sequence shown here is derived from an EMBL/GenBank/DDBJ whole genome shotgun (WGS) entry which is preliminary data.</text>
</comment>
<reference evidence="2" key="1">
    <citation type="submission" date="2020-08" db="EMBL/GenBank/DDBJ databases">
        <title>Genome public.</title>
        <authorList>
            <person name="Liu C."/>
            <person name="Sun Q."/>
        </authorList>
    </citation>
    <scope>NUCLEOTIDE SEQUENCE</scope>
    <source>
        <strain evidence="2">NSJ-31</strain>
    </source>
</reference>
<name>A0A926DXB7_9FIRM</name>
<accession>A0A926DXB7</accession>
<dbReference type="RefSeq" id="WP_249282602.1">
    <property type="nucleotide sequence ID" value="NZ_JACRST010000006.1"/>
</dbReference>
<dbReference type="InterPro" id="IPR046665">
    <property type="entry name" value="DUF6774"/>
</dbReference>
<dbReference type="AlphaFoldDB" id="A0A926DXB7"/>
<organism evidence="2 3">
    <name type="scientific">Ligaoa zhengdingensis</name>
    <dbReference type="NCBI Taxonomy" id="2763658"/>
    <lineage>
        <taxon>Bacteria</taxon>
        <taxon>Bacillati</taxon>
        <taxon>Bacillota</taxon>
        <taxon>Clostridia</taxon>
        <taxon>Eubacteriales</taxon>
        <taxon>Oscillospiraceae</taxon>
        <taxon>Ligaoa</taxon>
    </lineage>
</organism>
<proteinExistence type="predicted"/>
<evidence type="ECO:0000313" key="2">
    <source>
        <dbReference type="EMBL" id="MBC8546526.1"/>
    </source>
</evidence>
<dbReference type="Pfam" id="PF20564">
    <property type="entry name" value="DUF6774"/>
    <property type="match status" value="1"/>
</dbReference>
<evidence type="ECO:0000313" key="3">
    <source>
        <dbReference type="Proteomes" id="UP000653127"/>
    </source>
</evidence>
<dbReference type="Proteomes" id="UP000653127">
    <property type="component" value="Unassembled WGS sequence"/>
</dbReference>
<evidence type="ECO:0000259" key="1">
    <source>
        <dbReference type="Pfam" id="PF20564"/>
    </source>
</evidence>
<dbReference type="EMBL" id="JACRST010000006">
    <property type="protein sequence ID" value="MBC8546526.1"/>
    <property type="molecule type" value="Genomic_DNA"/>
</dbReference>